<evidence type="ECO:0000259" key="15">
    <source>
        <dbReference type="PROSITE" id="PS50859"/>
    </source>
</evidence>
<accession>A0A176VL59</accession>
<keyword evidence="9" id="KW-0333">Golgi apparatus</keyword>
<dbReference type="EMBL" id="LVLJ01003524">
    <property type="protein sequence ID" value="OAE21133.1"/>
    <property type="molecule type" value="Genomic_DNA"/>
</dbReference>
<dbReference type="Gene3D" id="1.20.5.110">
    <property type="match status" value="1"/>
</dbReference>
<dbReference type="CDD" id="cd15866">
    <property type="entry name" value="R-SNARE_SEC22"/>
    <property type="match status" value="1"/>
</dbReference>
<dbReference type="GO" id="GO:0005484">
    <property type="term" value="F:SNAP receptor activity"/>
    <property type="evidence" value="ECO:0007669"/>
    <property type="project" value="InterPro"/>
</dbReference>
<dbReference type="Proteomes" id="UP000077202">
    <property type="component" value="Unassembled WGS sequence"/>
</dbReference>
<evidence type="ECO:0000256" key="8">
    <source>
        <dbReference type="ARBA" id="ARBA00022989"/>
    </source>
</evidence>
<evidence type="ECO:0000256" key="10">
    <source>
        <dbReference type="ARBA" id="ARBA00023054"/>
    </source>
</evidence>
<evidence type="ECO:0000256" key="14">
    <source>
        <dbReference type="SAM" id="Phobius"/>
    </source>
</evidence>
<evidence type="ECO:0000256" key="4">
    <source>
        <dbReference type="ARBA" id="ARBA00022448"/>
    </source>
</evidence>
<dbReference type="PROSITE" id="PS50859">
    <property type="entry name" value="LONGIN"/>
    <property type="match status" value="1"/>
</dbReference>
<evidence type="ECO:0000313" key="17">
    <source>
        <dbReference type="EMBL" id="OAE21133.1"/>
    </source>
</evidence>
<feature type="domain" description="Longin" evidence="15">
    <location>
        <begin position="153"/>
        <end position="290"/>
    </location>
</feature>
<evidence type="ECO:0000259" key="16">
    <source>
        <dbReference type="PROSITE" id="PS50892"/>
    </source>
</evidence>
<dbReference type="SMART" id="SM01270">
    <property type="entry name" value="Longin"/>
    <property type="match status" value="1"/>
</dbReference>
<dbReference type="SUPFAM" id="SSF58038">
    <property type="entry name" value="SNARE fusion complex"/>
    <property type="match status" value="1"/>
</dbReference>
<keyword evidence="8 14" id="KW-1133">Transmembrane helix</keyword>
<keyword evidence="11 14" id="KW-0472">Membrane</keyword>
<keyword evidence="7" id="KW-0653">Protein transport</keyword>
<evidence type="ECO:0000256" key="2">
    <source>
        <dbReference type="ARBA" id="ARBA00004394"/>
    </source>
</evidence>
<dbReference type="InterPro" id="IPR010908">
    <property type="entry name" value="Longin_dom"/>
</dbReference>
<dbReference type="GO" id="GO:0006890">
    <property type="term" value="P:retrograde vesicle-mediated transport, Golgi to endoplasmic reticulum"/>
    <property type="evidence" value="ECO:0007669"/>
    <property type="project" value="InterPro"/>
</dbReference>
<dbReference type="PANTHER" id="PTHR45837">
    <property type="entry name" value="VESICLE-TRAFFICKING PROTEIN SEC22B"/>
    <property type="match status" value="1"/>
</dbReference>
<keyword evidence="6" id="KW-0256">Endoplasmic reticulum</keyword>
<comment type="similarity">
    <text evidence="3">Belongs to the synaptobrevin family.</text>
</comment>
<name>A0A176VL59_MARPO</name>
<evidence type="ECO:0000256" key="13">
    <source>
        <dbReference type="SAM" id="MobiDB-lite"/>
    </source>
</evidence>
<organism evidence="17 18">
    <name type="scientific">Marchantia polymorpha subsp. ruderalis</name>
    <dbReference type="NCBI Taxonomy" id="1480154"/>
    <lineage>
        <taxon>Eukaryota</taxon>
        <taxon>Viridiplantae</taxon>
        <taxon>Streptophyta</taxon>
        <taxon>Embryophyta</taxon>
        <taxon>Marchantiophyta</taxon>
        <taxon>Marchantiopsida</taxon>
        <taxon>Marchantiidae</taxon>
        <taxon>Marchantiales</taxon>
        <taxon>Marchantiaceae</taxon>
        <taxon>Marchantia</taxon>
    </lineage>
</organism>
<evidence type="ECO:0000256" key="1">
    <source>
        <dbReference type="ARBA" id="ARBA00004163"/>
    </source>
</evidence>
<evidence type="ECO:0000256" key="7">
    <source>
        <dbReference type="ARBA" id="ARBA00022927"/>
    </source>
</evidence>
<dbReference type="GO" id="GO:0015031">
    <property type="term" value="P:protein transport"/>
    <property type="evidence" value="ECO:0007669"/>
    <property type="project" value="UniProtKB-KW"/>
</dbReference>
<dbReference type="GO" id="GO:0000139">
    <property type="term" value="C:Golgi membrane"/>
    <property type="evidence" value="ECO:0007669"/>
    <property type="project" value="UniProtKB-SubCell"/>
</dbReference>
<dbReference type="FunFam" id="3.30.450.50:FF:000003">
    <property type="entry name" value="25.3 kDa vesicle transport protein-like"/>
    <property type="match status" value="1"/>
</dbReference>
<keyword evidence="4" id="KW-0813">Transport</keyword>
<feature type="compositionally biased region" description="Basic residues" evidence="13">
    <location>
        <begin position="1"/>
        <end position="10"/>
    </location>
</feature>
<dbReference type="InterPro" id="IPR044565">
    <property type="entry name" value="Sec22"/>
</dbReference>
<keyword evidence="5 14" id="KW-0812">Transmembrane</keyword>
<dbReference type="Gene3D" id="3.30.450.50">
    <property type="entry name" value="Longin domain"/>
    <property type="match status" value="1"/>
</dbReference>
<feature type="transmembrane region" description="Helical" evidence="14">
    <location>
        <begin position="367"/>
        <end position="387"/>
    </location>
</feature>
<gene>
    <name evidence="17" type="ORF">AXG93_872s1020</name>
</gene>
<protein>
    <recommendedName>
        <fullName evidence="19">Longin domain-containing protein</fullName>
    </recommendedName>
</protein>
<dbReference type="Pfam" id="PF13774">
    <property type="entry name" value="Longin"/>
    <property type="match status" value="1"/>
</dbReference>
<dbReference type="Pfam" id="PF00957">
    <property type="entry name" value="Synaptobrevin"/>
    <property type="match status" value="1"/>
</dbReference>
<evidence type="ECO:0000256" key="3">
    <source>
        <dbReference type="ARBA" id="ARBA00008025"/>
    </source>
</evidence>
<dbReference type="AlphaFoldDB" id="A0A176VL59"/>
<dbReference type="GO" id="GO:0006888">
    <property type="term" value="P:endoplasmic reticulum to Golgi vesicle-mediated transport"/>
    <property type="evidence" value="ECO:0007669"/>
    <property type="project" value="InterPro"/>
</dbReference>
<evidence type="ECO:0008006" key="19">
    <source>
        <dbReference type="Google" id="ProtNLM"/>
    </source>
</evidence>
<evidence type="ECO:0000256" key="6">
    <source>
        <dbReference type="ARBA" id="ARBA00022824"/>
    </source>
</evidence>
<keyword evidence="10 12" id="KW-0175">Coiled coil</keyword>
<comment type="subcellular location">
    <subcellularLocation>
        <location evidence="1">Endoplasmic reticulum membrane</location>
        <topology evidence="1">Single-pass type IV membrane protein</topology>
    </subcellularLocation>
    <subcellularLocation>
        <location evidence="2">Golgi apparatus membrane</location>
    </subcellularLocation>
</comment>
<keyword evidence="18" id="KW-1185">Reference proteome</keyword>
<dbReference type="SUPFAM" id="SSF64356">
    <property type="entry name" value="SNARE-like"/>
    <property type="match status" value="1"/>
</dbReference>
<feature type="domain" description="V-SNARE coiled-coil homology" evidence="16">
    <location>
        <begin position="305"/>
        <end position="365"/>
    </location>
</feature>
<reference evidence="17" key="1">
    <citation type="submission" date="2016-03" db="EMBL/GenBank/DDBJ databases">
        <title>Mechanisms controlling the formation of the plant cell surface in tip-growing cells are functionally conserved among land plants.</title>
        <authorList>
            <person name="Honkanen S."/>
            <person name="Jones V.A."/>
            <person name="Morieri G."/>
            <person name="Champion C."/>
            <person name="Hetherington A.J."/>
            <person name="Kelly S."/>
            <person name="Saint-Marcoux D."/>
            <person name="Proust H."/>
            <person name="Prescott H."/>
            <person name="Dolan L."/>
        </authorList>
    </citation>
    <scope>NUCLEOTIDE SEQUENCE [LARGE SCALE GENOMIC DNA]</scope>
    <source>
        <tissue evidence="17">Whole gametophyte</tissue>
    </source>
</reference>
<feature type="region of interest" description="Disordered" evidence="13">
    <location>
        <begin position="1"/>
        <end position="21"/>
    </location>
</feature>
<comment type="caution">
    <text evidence="17">The sequence shown here is derived from an EMBL/GenBank/DDBJ whole genome shotgun (WGS) entry which is preliminary data.</text>
</comment>
<evidence type="ECO:0000256" key="9">
    <source>
        <dbReference type="ARBA" id="ARBA00023034"/>
    </source>
</evidence>
<dbReference type="InterPro" id="IPR011012">
    <property type="entry name" value="Longin-like_dom_sf"/>
</dbReference>
<evidence type="ECO:0000313" key="18">
    <source>
        <dbReference type="Proteomes" id="UP000077202"/>
    </source>
</evidence>
<dbReference type="FunFam" id="1.20.5.110:FF:000028">
    <property type="entry name" value="25.3 kDa vesicle transport protein-like"/>
    <property type="match status" value="1"/>
</dbReference>
<dbReference type="GO" id="GO:0005789">
    <property type="term" value="C:endoplasmic reticulum membrane"/>
    <property type="evidence" value="ECO:0007669"/>
    <property type="project" value="UniProtKB-SubCell"/>
</dbReference>
<proteinExistence type="inferred from homology"/>
<evidence type="ECO:0000256" key="11">
    <source>
        <dbReference type="ARBA" id="ARBA00023136"/>
    </source>
</evidence>
<evidence type="ECO:0000256" key="12">
    <source>
        <dbReference type="PROSITE-ProRule" id="PRU00290"/>
    </source>
</evidence>
<evidence type="ECO:0000256" key="5">
    <source>
        <dbReference type="ARBA" id="ARBA00022692"/>
    </source>
</evidence>
<dbReference type="PROSITE" id="PS50892">
    <property type="entry name" value="V_SNARE"/>
    <property type="match status" value="1"/>
</dbReference>
<dbReference type="InterPro" id="IPR042855">
    <property type="entry name" value="V_SNARE_CC"/>
</dbReference>
<dbReference type="CDD" id="cd14824">
    <property type="entry name" value="Longin"/>
    <property type="match status" value="1"/>
</dbReference>
<sequence>MGWRGKRASAPRRSSSVGLAEEGEGTFALRLVLGDDDDDDDEENAPDGLQCPPVLLLLRDERSLVAESLSCGLPSPCQERFGPPVLPSRWPLSSRGGRGIGIVVAERAFCPRARVSGVGGVLLRRRRGIQGSKDPGSWAGCGFCADDVLGRRFVLRFGDSISSLISWVVAIEYSACVVDTDGLPLAEGLDDGRDQQKDLEFYKLQAKSLFKKLSQGQHEPSRMSVETGSYFFHYIIEGGVCYLTLCERSYPKKLAYQYLEELQREFEKVNRSQIETVARPYAFIKFDTFIQKTRKLYLDTRTQRNLSKLNDDLYEVQQIMTRNIQEVLGVGDRLDQVSQMSNRLTSESRHMVMMAKDLNRQALIKKWAPVVIVVGVVCTMLLLRRYIFG</sequence>